<gene>
    <name evidence="1" type="ORF">MiSe_52260</name>
</gene>
<proteinExistence type="predicted"/>
<name>A0AAV3XJ17_9CYAN</name>
<dbReference type="Proteomes" id="UP001050975">
    <property type="component" value="Unassembled WGS sequence"/>
</dbReference>
<accession>A0AAV3XJ17</accession>
<protein>
    <submittedName>
        <fullName evidence="1">Uncharacterized protein</fullName>
    </submittedName>
</protein>
<comment type="caution">
    <text evidence="1">The sequence shown here is derived from an EMBL/GenBank/DDBJ whole genome shotgun (WGS) entry which is preliminary data.</text>
</comment>
<sequence>MIPEKIATFLQAVTRIMGNSPQQRRFDSNYKATAKKLSISLMGVAIVAFGTSAAAQAATFVSTNDDLRKLQAERLRSQISLYLILESYSELASASCKKLI</sequence>
<dbReference type="RefSeq" id="WP_226586251.1">
    <property type="nucleotide sequence ID" value="NZ_BLAY01000090.1"/>
</dbReference>
<dbReference type="AlphaFoldDB" id="A0AAV3XJ17"/>
<evidence type="ECO:0000313" key="1">
    <source>
        <dbReference type="EMBL" id="GET40417.1"/>
    </source>
</evidence>
<dbReference type="EMBL" id="BLAY01000090">
    <property type="protein sequence ID" value="GET40417.1"/>
    <property type="molecule type" value="Genomic_DNA"/>
</dbReference>
<evidence type="ECO:0000313" key="2">
    <source>
        <dbReference type="Proteomes" id="UP001050975"/>
    </source>
</evidence>
<keyword evidence="2" id="KW-1185">Reference proteome</keyword>
<organism evidence="1 2">
    <name type="scientific">Microseira wollei NIES-4236</name>
    <dbReference type="NCBI Taxonomy" id="2530354"/>
    <lineage>
        <taxon>Bacteria</taxon>
        <taxon>Bacillati</taxon>
        <taxon>Cyanobacteriota</taxon>
        <taxon>Cyanophyceae</taxon>
        <taxon>Oscillatoriophycideae</taxon>
        <taxon>Aerosakkonematales</taxon>
        <taxon>Aerosakkonemataceae</taxon>
        <taxon>Microseira</taxon>
    </lineage>
</organism>
<reference evidence="1" key="1">
    <citation type="submission" date="2019-10" db="EMBL/GenBank/DDBJ databases">
        <title>Draft genome sequece of Microseira wollei NIES-4236.</title>
        <authorList>
            <person name="Yamaguchi H."/>
            <person name="Suzuki S."/>
            <person name="Kawachi M."/>
        </authorList>
    </citation>
    <scope>NUCLEOTIDE SEQUENCE</scope>
    <source>
        <strain evidence="1">NIES-4236</strain>
    </source>
</reference>